<dbReference type="AlphaFoldDB" id="A0A7M3SVR2"/>
<sequence>MAAAVVAVAVGLVGCSSTVDLDPPKPGAMLLAPTALPSGFTATATTVAELAAANAGPLAEAAHTPVVPADCRPTADAGLNGRLDDDTAAVLTARSSDATLSNLVVAGPRDIDADVREHTGACATTRTTLTTGGRAGAVVIAEHRKLAPPVLSGAAAGRLGLVGRLTISQMFLFRADTTTTLPDGTTSRSVSFAGYAAAHAPGSESAANRFTIALTVSGDPTGFAKPFPEVTEPMSDKGFVELFVKALTAAGQA</sequence>
<accession>A0A7M3SVR2</accession>
<name>A0A7M3SVR2_9ACTN</name>
<evidence type="ECO:0000313" key="1">
    <source>
        <dbReference type="EMBL" id="GED96736.1"/>
    </source>
</evidence>
<evidence type="ECO:0000313" key="2">
    <source>
        <dbReference type="Proteomes" id="UP000444980"/>
    </source>
</evidence>
<proteinExistence type="predicted"/>
<evidence type="ECO:0008006" key="3">
    <source>
        <dbReference type="Google" id="ProtNLM"/>
    </source>
</evidence>
<gene>
    <name evidence="1" type="ORF">nbrc107697_07750</name>
</gene>
<keyword evidence="2" id="KW-1185">Reference proteome</keyword>
<dbReference type="Proteomes" id="UP000444980">
    <property type="component" value="Unassembled WGS sequence"/>
</dbReference>
<reference evidence="2" key="1">
    <citation type="submission" date="2019-06" db="EMBL/GenBank/DDBJ databases">
        <title>Gordonia isolated from sludge of a wastewater treatment plant.</title>
        <authorList>
            <person name="Tamura T."/>
            <person name="Aoyama K."/>
            <person name="Kang Y."/>
            <person name="Saito S."/>
            <person name="Akiyama N."/>
            <person name="Yazawa K."/>
            <person name="Gonoi T."/>
            <person name="Mikami Y."/>
        </authorList>
    </citation>
    <scope>NUCLEOTIDE SEQUENCE [LARGE SCALE GENOMIC DNA]</scope>
    <source>
        <strain evidence="2">NBRC 107697</strain>
    </source>
</reference>
<organism evidence="1 2">
    <name type="scientific">Gordonia crocea</name>
    <dbReference type="NCBI Taxonomy" id="589162"/>
    <lineage>
        <taxon>Bacteria</taxon>
        <taxon>Bacillati</taxon>
        <taxon>Actinomycetota</taxon>
        <taxon>Actinomycetes</taxon>
        <taxon>Mycobacteriales</taxon>
        <taxon>Gordoniaceae</taxon>
        <taxon>Gordonia</taxon>
    </lineage>
</organism>
<comment type="caution">
    <text evidence="1">The sequence shown here is derived from an EMBL/GenBank/DDBJ whole genome shotgun (WGS) entry which is preliminary data.</text>
</comment>
<protein>
    <recommendedName>
        <fullName evidence="3">DUF5642 domain-containing protein</fullName>
    </recommendedName>
</protein>
<dbReference type="EMBL" id="BJOU01000001">
    <property type="protein sequence ID" value="GED96736.1"/>
    <property type="molecule type" value="Genomic_DNA"/>
</dbReference>